<evidence type="ECO:0000256" key="5">
    <source>
        <dbReference type="ARBA" id="ARBA00022801"/>
    </source>
</evidence>
<evidence type="ECO:0000256" key="1">
    <source>
        <dbReference type="ARBA" id="ARBA00000847"/>
    </source>
</evidence>
<evidence type="ECO:0000313" key="9">
    <source>
        <dbReference type="EMBL" id="TLX41294.1"/>
    </source>
</evidence>
<protein>
    <recommendedName>
        <fullName evidence="4">GDP-mannose pyrophosphatase</fullName>
    </recommendedName>
    <alternativeName>
        <fullName evidence="6">GDP-mannose hydrolase</fullName>
    </alternativeName>
    <alternativeName>
        <fullName evidence="7">GDPMK</fullName>
    </alternativeName>
</protein>
<evidence type="ECO:0000256" key="7">
    <source>
        <dbReference type="ARBA" id="ARBA00032272"/>
    </source>
</evidence>
<evidence type="ECO:0000256" key="3">
    <source>
        <dbReference type="ARBA" id="ARBA00007275"/>
    </source>
</evidence>
<dbReference type="OrthoDB" id="5292471at2"/>
<gene>
    <name evidence="9" type="ORF">FBQ73_20460</name>
</gene>
<sequence length="217" mass="23685">MTGREPTVMEDRPARVDVEGPDLLAKGFRPYERYRLVLHHDDGTSDTQVRDIVRGGRVVGVLGYDPGRELVVLIRQFRLTAHLLPQGRGEMVEIVAGLVEPGEDPEAAAVRECIEETGVEPRLVLPMLTFTPTPGVTDEFALMYLGILDAGALPPRAGARDETEMTQPFAVPVDEALAAVAQGRCINGFLILALQWLALNRARLPELIAAAEIEARS</sequence>
<dbReference type="InterPro" id="IPR000086">
    <property type="entry name" value="NUDIX_hydrolase_dom"/>
</dbReference>
<evidence type="ECO:0000256" key="2">
    <source>
        <dbReference type="ARBA" id="ARBA00001946"/>
    </source>
</evidence>
<dbReference type="CDD" id="cd24155">
    <property type="entry name" value="NUDIX_ADPRase"/>
    <property type="match status" value="1"/>
</dbReference>
<dbReference type="SUPFAM" id="SSF55811">
    <property type="entry name" value="Nudix"/>
    <property type="match status" value="1"/>
</dbReference>
<evidence type="ECO:0000313" key="10">
    <source>
        <dbReference type="Proteomes" id="UP000305131"/>
    </source>
</evidence>
<dbReference type="PROSITE" id="PS51462">
    <property type="entry name" value="NUDIX"/>
    <property type="match status" value="1"/>
</dbReference>
<evidence type="ECO:0000256" key="6">
    <source>
        <dbReference type="ARBA" id="ARBA00032162"/>
    </source>
</evidence>
<dbReference type="EMBL" id="VAUP01000038">
    <property type="protein sequence ID" value="TLX41294.1"/>
    <property type="molecule type" value="Genomic_DNA"/>
</dbReference>
<dbReference type="AlphaFoldDB" id="A0A6C1KDH3"/>
<organism evidence="9 10">
    <name type="scientific">Xanthobacter autotrophicus</name>
    <dbReference type="NCBI Taxonomy" id="280"/>
    <lineage>
        <taxon>Bacteria</taxon>
        <taxon>Pseudomonadati</taxon>
        <taxon>Pseudomonadota</taxon>
        <taxon>Alphaproteobacteria</taxon>
        <taxon>Hyphomicrobiales</taxon>
        <taxon>Xanthobacteraceae</taxon>
        <taxon>Xanthobacter</taxon>
    </lineage>
</organism>
<dbReference type="GO" id="GO:0005829">
    <property type="term" value="C:cytosol"/>
    <property type="evidence" value="ECO:0007669"/>
    <property type="project" value="TreeGrafter"/>
</dbReference>
<accession>A0A6C1KDH3</accession>
<keyword evidence="5 9" id="KW-0378">Hydrolase</keyword>
<comment type="similarity">
    <text evidence="3">Belongs to the Nudix hydrolase family. NudK subfamily.</text>
</comment>
<dbReference type="GO" id="GO:0006753">
    <property type="term" value="P:nucleoside phosphate metabolic process"/>
    <property type="evidence" value="ECO:0007669"/>
    <property type="project" value="TreeGrafter"/>
</dbReference>
<comment type="caution">
    <text evidence="9">The sequence shown here is derived from an EMBL/GenBank/DDBJ whole genome shotgun (WGS) entry which is preliminary data.</text>
</comment>
<dbReference type="Gene3D" id="3.90.79.10">
    <property type="entry name" value="Nucleoside Triphosphate Pyrophosphohydrolase"/>
    <property type="match status" value="1"/>
</dbReference>
<dbReference type="Proteomes" id="UP000305131">
    <property type="component" value="Unassembled WGS sequence"/>
</dbReference>
<dbReference type="InterPro" id="IPR015797">
    <property type="entry name" value="NUDIX_hydrolase-like_dom_sf"/>
</dbReference>
<dbReference type="PANTHER" id="PTHR11839">
    <property type="entry name" value="UDP/ADP-SUGAR PYROPHOSPHATASE"/>
    <property type="match status" value="1"/>
</dbReference>
<dbReference type="Pfam" id="PF00293">
    <property type="entry name" value="NUDIX"/>
    <property type="match status" value="1"/>
</dbReference>
<dbReference type="GO" id="GO:0016787">
    <property type="term" value="F:hydrolase activity"/>
    <property type="evidence" value="ECO:0007669"/>
    <property type="project" value="UniProtKB-KW"/>
</dbReference>
<comment type="catalytic activity">
    <reaction evidence="1">
        <text>GDP-alpha-D-mannose + H2O = alpha-D-mannose 1-phosphate + GMP + 2 H(+)</text>
        <dbReference type="Rhea" id="RHEA:27978"/>
        <dbReference type="ChEBI" id="CHEBI:15377"/>
        <dbReference type="ChEBI" id="CHEBI:15378"/>
        <dbReference type="ChEBI" id="CHEBI:57527"/>
        <dbReference type="ChEBI" id="CHEBI:58115"/>
        <dbReference type="ChEBI" id="CHEBI:58409"/>
    </reaction>
</comment>
<evidence type="ECO:0000259" key="8">
    <source>
        <dbReference type="PROSITE" id="PS51462"/>
    </source>
</evidence>
<dbReference type="PANTHER" id="PTHR11839:SF18">
    <property type="entry name" value="NUDIX HYDROLASE DOMAIN-CONTAINING PROTEIN"/>
    <property type="match status" value="1"/>
</dbReference>
<name>A0A6C1KDH3_XANAU</name>
<proteinExistence type="inferred from homology"/>
<reference evidence="9 10" key="1">
    <citation type="submission" date="2019-05" db="EMBL/GenBank/DDBJ databases">
        <authorList>
            <person name="Zhou X."/>
        </authorList>
    </citation>
    <scope>NUCLEOTIDE SEQUENCE [LARGE SCALE GENOMIC DNA]</scope>
    <source>
        <strain evidence="9 10">DSM 432</strain>
    </source>
</reference>
<dbReference type="GO" id="GO:0019693">
    <property type="term" value="P:ribose phosphate metabolic process"/>
    <property type="evidence" value="ECO:0007669"/>
    <property type="project" value="TreeGrafter"/>
</dbReference>
<evidence type="ECO:0000256" key="4">
    <source>
        <dbReference type="ARBA" id="ARBA00016377"/>
    </source>
</evidence>
<comment type="cofactor">
    <cofactor evidence="2">
        <name>Mg(2+)</name>
        <dbReference type="ChEBI" id="CHEBI:18420"/>
    </cofactor>
</comment>
<feature type="domain" description="Nudix hydrolase" evidence="8">
    <location>
        <begin position="54"/>
        <end position="198"/>
    </location>
</feature>